<evidence type="ECO:0000256" key="11">
    <source>
        <dbReference type="SAM" id="SignalP"/>
    </source>
</evidence>
<keyword evidence="3 9" id="KW-0479">Metal-binding</keyword>
<dbReference type="PROSITE" id="PS51257">
    <property type="entry name" value="PROKAR_LIPOPROTEIN"/>
    <property type="match status" value="1"/>
</dbReference>
<dbReference type="GO" id="GO:0020037">
    <property type="term" value="F:heme binding"/>
    <property type="evidence" value="ECO:0007669"/>
    <property type="project" value="InterPro"/>
</dbReference>
<dbReference type="PANTHER" id="PTHR30600:SF10">
    <property type="entry name" value="BLL6722 PROTEIN"/>
    <property type="match status" value="1"/>
</dbReference>
<proteinExistence type="predicted"/>
<dbReference type="GO" id="GO:0046872">
    <property type="term" value="F:metal ion binding"/>
    <property type="evidence" value="ECO:0007669"/>
    <property type="project" value="UniProtKB-KW"/>
</dbReference>
<evidence type="ECO:0000313" key="13">
    <source>
        <dbReference type="EMBL" id="CCH55108.1"/>
    </source>
</evidence>
<feature type="signal peptide" evidence="11">
    <location>
        <begin position="1"/>
        <end position="26"/>
    </location>
</feature>
<evidence type="ECO:0000259" key="12">
    <source>
        <dbReference type="PROSITE" id="PS51007"/>
    </source>
</evidence>
<sequence>MKRWQGLGVLISAGLFGLVVSCQSNAPVEPVDPTEPEPPQYQTTPYPWQKPANFPDPVYDFSKNPLTQEGVRLGKTLFFDGTLSHDGTITCGFCHIPEAAFAHTDHTLSHGIRDQIGPRNGLNIQNVAWSRTFFWDGGIRDLDLLPIAPIQNPVEMGDTLTRVLEKVRKSAKYPPLFKAAFGTTEVSQERFLKALSQFMLTMVSANSRYDKYVRKEAGGTMNEQELRGLNLFKQNCSTCHAGELFTDQSFRNNGLLPNPNAPKPDLGRYNITLNESDKNKFRVPSLRNIERTLPYMHDGRFSSLEAVLNHYASGVKDNAALDPVLKQNGQVGIALTKQEQQDIIAFLRTLTDQQFVADRQFQPER</sequence>
<dbReference type="STRING" id="1185876.BN8_04343"/>
<feature type="region of interest" description="Disordered" evidence="10">
    <location>
        <begin position="27"/>
        <end position="47"/>
    </location>
</feature>
<keyword evidence="6 13" id="KW-0560">Oxidoreductase</keyword>
<keyword evidence="4 11" id="KW-0732">Signal</keyword>
<protein>
    <submittedName>
        <fullName evidence="13">Cytochrome c peroxidase</fullName>
        <ecNumber evidence="13">1.11.1.5</ecNumber>
    </submittedName>
</protein>
<dbReference type="EMBL" id="CAIT01000009">
    <property type="protein sequence ID" value="CCH55108.1"/>
    <property type="molecule type" value="Genomic_DNA"/>
</dbReference>
<evidence type="ECO:0000256" key="5">
    <source>
        <dbReference type="ARBA" id="ARBA00022764"/>
    </source>
</evidence>
<dbReference type="InterPro" id="IPR036909">
    <property type="entry name" value="Cyt_c-like_dom_sf"/>
</dbReference>
<evidence type="ECO:0000256" key="6">
    <source>
        <dbReference type="ARBA" id="ARBA00023002"/>
    </source>
</evidence>
<dbReference type="Proteomes" id="UP000009309">
    <property type="component" value="Unassembled WGS sequence"/>
</dbReference>
<dbReference type="PROSITE" id="PS51007">
    <property type="entry name" value="CYTC"/>
    <property type="match status" value="1"/>
</dbReference>
<dbReference type="InterPro" id="IPR026259">
    <property type="entry name" value="MauG/Cytc_peroxidase"/>
</dbReference>
<comment type="subcellular location">
    <subcellularLocation>
        <location evidence="1">Periplasm</location>
    </subcellularLocation>
</comment>
<evidence type="ECO:0000256" key="8">
    <source>
        <dbReference type="PIRSR" id="PIRSR000294-1"/>
    </source>
</evidence>
<dbReference type="GO" id="GO:0004130">
    <property type="term" value="F:cytochrome-c peroxidase activity"/>
    <property type="evidence" value="ECO:0007669"/>
    <property type="project" value="UniProtKB-EC"/>
</dbReference>
<evidence type="ECO:0000256" key="10">
    <source>
        <dbReference type="SAM" id="MobiDB-lite"/>
    </source>
</evidence>
<gene>
    <name evidence="13" type="primary">yhjA</name>
    <name evidence="13" type="ORF">BN8_04343</name>
</gene>
<evidence type="ECO:0000256" key="9">
    <source>
        <dbReference type="PIRSR" id="PIRSR000294-2"/>
    </source>
</evidence>
<dbReference type="PIRSF" id="PIRSF000294">
    <property type="entry name" value="Cytochrome-c_peroxidase"/>
    <property type="match status" value="1"/>
</dbReference>
<dbReference type="RefSeq" id="WP_009283678.1">
    <property type="nucleotide sequence ID" value="NZ_CAIT01000009.1"/>
</dbReference>
<feature type="binding site" description="axial binding residue" evidence="9">
    <location>
        <position position="240"/>
    </location>
    <ligand>
        <name>heme c</name>
        <dbReference type="ChEBI" id="CHEBI:61717"/>
        <label>2</label>
    </ligand>
    <ligandPart>
        <name>Fe</name>
        <dbReference type="ChEBI" id="CHEBI:18248"/>
    </ligandPart>
</feature>
<keyword evidence="14" id="KW-1185">Reference proteome</keyword>
<feature type="binding site" description="covalent" evidence="8">
    <location>
        <position position="236"/>
    </location>
    <ligand>
        <name>heme c</name>
        <dbReference type="ChEBI" id="CHEBI:61717"/>
        <label>2</label>
    </ligand>
</feature>
<dbReference type="Pfam" id="PF03150">
    <property type="entry name" value="CCP_MauG"/>
    <property type="match status" value="1"/>
</dbReference>
<dbReference type="OrthoDB" id="9805202at2"/>
<evidence type="ECO:0000256" key="2">
    <source>
        <dbReference type="ARBA" id="ARBA00022617"/>
    </source>
</evidence>
<evidence type="ECO:0000313" key="14">
    <source>
        <dbReference type="Proteomes" id="UP000009309"/>
    </source>
</evidence>
<feature type="chain" id="PRO_5003659613" evidence="11">
    <location>
        <begin position="27"/>
        <end position="365"/>
    </location>
</feature>
<feature type="binding site" description="covalent" evidence="8">
    <location>
        <position position="91"/>
    </location>
    <ligand>
        <name>heme c</name>
        <dbReference type="ChEBI" id="CHEBI:61717"/>
        <label>1</label>
    </ligand>
</feature>
<feature type="binding site" description="covalent" evidence="8">
    <location>
        <position position="94"/>
    </location>
    <ligand>
        <name>heme c</name>
        <dbReference type="ChEBI" id="CHEBI:61717"/>
        <label>1</label>
    </ligand>
</feature>
<reference evidence="13 14" key="1">
    <citation type="journal article" date="2012" name="J. Bacteriol.">
        <title>Genome Sequence of the Filamentous Bacterium Fibrisoma limi BUZ 3T.</title>
        <authorList>
            <person name="Filippini M."/>
            <person name="Qi W."/>
            <person name="Jaenicke S."/>
            <person name="Goesmann A."/>
            <person name="Smits T.H."/>
            <person name="Bagheri H.C."/>
        </authorList>
    </citation>
    <scope>NUCLEOTIDE SEQUENCE [LARGE SCALE GENOMIC DNA]</scope>
    <source>
        <strain evidence="14">BUZ 3T</strain>
    </source>
</reference>
<dbReference type="PANTHER" id="PTHR30600">
    <property type="entry name" value="CYTOCHROME C PEROXIDASE-RELATED"/>
    <property type="match status" value="1"/>
</dbReference>
<comment type="caution">
    <text evidence="13">The sequence shown here is derived from an EMBL/GenBank/DDBJ whole genome shotgun (WGS) entry which is preliminary data.</text>
</comment>
<dbReference type="InterPro" id="IPR051395">
    <property type="entry name" value="Cytochrome_c_Peroxidase/MauG"/>
</dbReference>
<evidence type="ECO:0000256" key="7">
    <source>
        <dbReference type="ARBA" id="ARBA00023004"/>
    </source>
</evidence>
<comment type="PTM">
    <text evidence="8">Binds 2 heme groups per subunit.</text>
</comment>
<keyword evidence="2 8" id="KW-0349">Heme</keyword>
<dbReference type="InterPro" id="IPR004852">
    <property type="entry name" value="Di-haem_cyt_c_peroxidsae"/>
</dbReference>
<feature type="domain" description="Cytochrome c" evidence="12">
    <location>
        <begin position="223"/>
        <end position="351"/>
    </location>
</feature>
<dbReference type="eggNOG" id="COG1858">
    <property type="taxonomic scope" value="Bacteria"/>
</dbReference>
<comment type="cofactor">
    <cofactor evidence="8">
        <name>heme</name>
        <dbReference type="ChEBI" id="CHEBI:30413"/>
    </cofactor>
    <text evidence="8">Binds 2 heme groups.</text>
</comment>
<accession>I2GMI0</accession>
<feature type="binding site" description="covalent" evidence="8">
    <location>
        <position position="239"/>
    </location>
    <ligand>
        <name>heme c</name>
        <dbReference type="ChEBI" id="CHEBI:61717"/>
        <label>2</label>
    </ligand>
</feature>
<organism evidence="13 14">
    <name type="scientific">Fibrisoma limi BUZ 3</name>
    <dbReference type="NCBI Taxonomy" id="1185876"/>
    <lineage>
        <taxon>Bacteria</taxon>
        <taxon>Pseudomonadati</taxon>
        <taxon>Bacteroidota</taxon>
        <taxon>Cytophagia</taxon>
        <taxon>Cytophagales</taxon>
        <taxon>Spirosomataceae</taxon>
        <taxon>Fibrisoma</taxon>
    </lineage>
</organism>
<dbReference type="AlphaFoldDB" id="I2GMI0"/>
<dbReference type="EC" id="1.11.1.5" evidence="13"/>
<keyword evidence="7 9" id="KW-0408">Iron</keyword>
<evidence type="ECO:0000256" key="1">
    <source>
        <dbReference type="ARBA" id="ARBA00004418"/>
    </source>
</evidence>
<evidence type="ECO:0000256" key="4">
    <source>
        <dbReference type="ARBA" id="ARBA00022729"/>
    </source>
</evidence>
<keyword evidence="13" id="KW-0575">Peroxidase</keyword>
<dbReference type="Pfam" id="PF00034">
    <property type="entry name" value="Cytochrom_C"/>
    <property type="match status" value="1"/>
</dbReference>
<name>I2GMI0_9BACT</name>
<dbReference type="GO" id="GO:0042597">
    <property type="term" value="C:periplasmic space"/>
    <property type="evidence" value="ECO:0007669"/>
    <property type="project" value="UniProtKB-SubCell"/>
</dbReference>
<evidence type="ECO:0000256" key="3">
    <source>
        <dbReference type="ARBA" id="ARBA00022723"/>
    </source>
</evidence>
<feature type="binding site" description="axial binding residue" evidence="9">
    <location>
        <position position="95"/>
    </location>
    <ligand>
        <name>heme c</name>
        <dbReference type="ChEBI" id="CHEBI:61717"/>
        <label>1</label>
    </ligand>
    <ligandPart>
        <name>Fe</name>
        <dbReference type="ChEBI" id="CHEBI:18248"/>
    </ligandPart>
</feature>
<dbReference type="Gene3D" id="1.10.760.10">
    <property type="entry name" value="Cytochrome c-like domain"/>
    <property type="match status" value="2"/>
</dbReference>
<keyword evidence="5" id="KW-0574">Periplasm</keyword>
<dbReference type="GO" id="GO:0009055">
    <property type="term" value="F:electron transfer activity"/>
    <property type="evidence" value="ECO:0007669"/>
    <property type="project" value="InterPro"/>
</dbReference>
<dbReference type="InterPro" id="IPR009056">
    <property type="entry name" value="Cyt_c-like_dom"/>
</dbReference>
<dbReference type="SUPFAM" id="SSF46626">
    <property type="entry name" value="Cytochrome c"/>
    <property type="match status" value="2"/>
</dbReference>